<proteinExistence type="predicted"/>
<sequence>MSYGRKFRSRKLANPIPDPTSNEDSDIDAPVALNFKDVEEERIKREKSIKSAILASKKKGKEKLKSKNESKKSVSFSLHTESSDKALKSSDKEERLEEFDKMVGDFESGDLNGDDNDDIDLNEFLNNSKEKTAKKSSHSADFSNEFGLADTFDFRKYLPKSILNECGNEVDVDSESDEELANAFIEGNYQEASGPLESRSTFFIDLLFTFRADSDDDDEEPKNKKLKAKEKKKIHESHPIPAQLQPAGVRKRGRRGGRRLHKKYSTAPLIIIPSRQNTASMIRKRTEAFIKERLFGASPKIRGPRRYTGKEEIARVSLQSRARRL</sequence>
<evidence type="ECO:0000313" key="3">
    <source>
        <dbReference type="Proteomes" id="UP000278807"/>
    </source>
</evidence>
<feature type="compositionally biased region" description="Basic and acidic residues" evidence="1">
    <location>
        <begin position="63"/>
        <end position="72"/>
    </location>
</feature>
<dbReference type="WBParaSite" id="HNAJ_0001278601-mRNA-1">
    <property type="protein sequence ID" value="HNAJ_0001278601-mRNA-1"/>
    <property type="gene ID" value="HNAJ_0001278601"/>
</dbReference>
<feature type="compositionally biased region" description="Basic residues" evidence="1">
    <location>
        <begin position="224"/>
        <end position="235"/>
    </location>
</feature>
<dbReference type="Proteomes" id="UP000278807">
    <property type="component" value="Unassembled WGS sequence"/>
</dbReference>
<feature type="region of interest" description="Disordered" evidence="1">
    <location>
        <begin position="58"/>
        <end position="123"/>
    </location>
</feature>
<dbReference type="OrthoDB" id="6267250at2759"/>
<feature type="compositionally biased region" description="Acidic residues" evidence="1">
    <location>
        <begin position="112"/>
        <end position="121"/>
    </location>
</feature>
<dbReference type="AlphaFoldDB" id="A0A0R3TY39"/>
<reference evidence="4" key="1">
    <citation type="submission" date="2017-02" db="UniProtKB">
        <authorList>
            <consortium name="WormBaseParasite"/>
        </authorList>
    </citation>
    <scope>IDENTIFICATION</scope>
</reference>
<feature type="region of interest" description="Disordered" evidence="1">
    <location>
        <begin position="215"/>
        <end position="238"/>
    </location>
</feature>
<name>A0A0R3TY39_RODNA</name>
<gene>
    <name evidence="2" type="ORF">HNAJ_LOCUS12762</name>
</gene>
<dbReference type="EMBL" id="UZAE01014634">
    <property type="protein sequence ID" value="VDO14036.1"/>
    <property type="molecule type" value="Genomic_DNA"/>
</dbReference>
<evidence type="ECO:0000313" key="4">
    <source>
        <dbReference type="WBParaSite" id="HNAJ_0001278601-mRNA-1"/>
    </source>
</evidence>
<evidence type="ECO:0000256" key="1">
    <source>
        <dbReference type="SAM" id="MobiDB-lite"/>
    </source>
</evidence>
<accession>A0A0R3TY39</accession>
<keyword evidence="3" id="KW-1185">Reference proteome</keyword>
<evidence type="ECO:0000313" key="2">
    <source>
        <dbReference type="EMBL" id="VDO14036.1"/>
    </source>
</evidence>
<feature type="compositionally biased region" description="Basic residues" evidence="1">
    <location>
        <begin position="1"/>
        <end position="11"/>
    </location>
</feature>
<feature type="compositionally biased region" description="Basic and acidic residues" evidence="1">
    <location>
        <begin position="81"/>
        <end position="104"/>
    </location>
</feature>
<reference evidence="2 3" key="2">
    <citation type="submission" date="2018-11" db="EMBL/GenBank/DDBJ databases">
        <authorList>
            <consortium name="Pathogen Informatics"/>
        </authorList>
    </citation>
    <scope>NUCLEOTIDE SEQUENCE [LARGE SCALE GENOMIC DNA]</scope>
</reference>
<organism evidence="4">
    <name type="scientific">Rodentolepis nana</name>
    <name type="common">Dwarf tapeworm</name>
    <name type="synonym">Hymenolepis nana</name>
    <dbReference type="NCBI Taxonomy" id="102285"/>
    <lineage>
        <taxon>Eukaryota</taxon>
        <taxon>Metazoa</taxon>
        <taxon>Spiralia</taxon>
        <taxon>Lophotrochozoa</taxon>
        <taxon>Platyhelminthes</taxon>
        <taxon>Cestoda</taxon>
        <taxon>Eucestoda</taxon>
        <taxon>Cyclophyllidea</taxon>
        <taxon>Hymenolepididae</taxon>
        <taxon>Rodentolepis</taxon>
    </lineage>
</organism>
<protein>
    <submittedName>
        <fullName evidence="4">Sas10 domain-containing protein</fullName>
    </submittedName>
</protein>
<feature type="region of interest" description="Disordered" evidence="1">
    <location>
        <begin position="1"/>
        <end position="30"/>
    </location>
</feature>